<evidence type="ECO:0000256" key="9">
    <source>
        <dbReference type="ARBA" id="ARBA00022840"/>
    </source>
</evidence>
<dbReference type="Gene3D" id="3.30.565.10">
    <property type="entry name" value="Histidine kinase-like ATPase, C-terminal domain"/>
    <property type="match status" value="1"/>
</dbReference>
<dbReference type="Gene3D" id="1.10.287.130">
    <property type="match status" value="1"/>
</dbReference>
<keyword evidence="7" id="KW-0547">Nucleotide-binding</keyword>
<feature type="region of interest" description="Disordered" evidence="13">
    <location>
        <begin position="383"/>
        <end position="414"/>
    </location>
</feature>
<dbReference type="GO" id="GO:0016036">
    <property type="term" value="P:cellular response to phosphate starvation"/>
    <property type="evidence" value="ECO:0007669"/>
    <property type="project" value="TreeGrafter"/>
</dbReference>
<feature type="domain" description="Histidine kinase" evidence="14">
    <location>
        <begin position="157"/>
        <end position="373"/>
    </location>
</feature>
<comment type="subcellular location">
    <subcellularLocation>
        <location evidence="2">Cell membrane</location>
    </subcellularLocation>
</comment>
<keyword evidence="6" id="KW-0808">Transferase</keyword>
<evidence type="ECO:0000313" key="16">
    <source>
        <dbReference type="Proteomes" id="UP000431744"/>
    </source>
</evidence>
<dbReference type="Proteomes" id="UP000431744">
    <property type="component" value="Unassembled WGS sequence"/>
</dbReference>
<dbReference type="FunFam" id="3.30.565.10:FF:000006">
    <property type="entry name" value="Sensor histidine kinase WalK"/>
    <property type="match status" value="1"/>
</dbReference>
<dbReference type="PANTHER" id="PTHR45453">
    <property type="entry name" value="PHOSPHATE REGULON SENSOR PROTEIN PHOR"/>
    <property type="match status" value="1"/>
</dbReference>
<evidence type="ECO:0000259" key="14">
    <source>
        <dbReference type="PROSITE" id="PS50109"/>
    </source>
</evidence>
<keyword evidence="4" id="KW-1003">Cell membrane</keyword>
<dbReference type="CDD" id="cd00075">
    <property type="entry name" value="HATPase"/>
    <property type="match status" value="1"/>
</dbReference>
<dbReference type="GO" id="GO:0000155">
    <property type="term" value="F:phosphorelay sensor kinase activity"/>
    <property type="evidence" value="ECO:0007669"/>
    <property type="project" value="InterPro"/>
</dbReference>
<evidence type="ECO:0000256" key="2">
    <source>
        <dbReference type="ARBA" id="ARBA00004236"/>
    </source>
</evidence>
<evidence type="ECO:0000256" key="7">
    <source>
        <dbReference type="ARBA" id="ARBA00022741"/>
    </source>
</evidence>
<dbReference type="OrthoDB" id="9813151at2"/>
<dbReference type="Pfam" id="PF02518">
    <property type="entry name" value="HATPase_c"/>
    <property type="match status" value="1"/>
</dbReference>
<gene>
    <name evidence="15" type="ORF">F8O04_03825</name>
</gene>
<keyword evidence="16" id="KW-1185">Reference proteome</keyword>
<evidence type="ECO:0000256" key="13">
    <source>
        <dbReference type="SAM" id="MobiDB-lite"/>
    </source>
</evidence>
<comment type="caution">
    <text evidence="15">The sequence shown here is derived from an EMBL/GenBank/DDBJ whole genome shotgun (WGS) entry which is preliminary data.</text>
</comment>
<dbReference type="Pfam" id="PF00512">
    <property type="entry name" value="HisKA"/>
    <property type="match status" value="1"/>
</dbReference>
<evidence type="ECO:0000256" key="3">
    <source>
        <dbReference type="ARBA" id="ARBA00012438"/>
    </source>
</evidence>
<sequence>MDVTLAVFLSLTFGLVVGGGFVALVNAAASQRERISAALDPRPPEGVERALEALGAAAFVTDPSHNILVMTAGAGSMGFARRGGRLDDRLGALVDEARDTGAAVDAEIEMPRGPFGSAELHLHVRAARVTGRHFVVMVEDRTEARRVESVRRDFVANVSHELKTPIGAITLLAEALTEAADDEEQVRYFTGRLETEATRLKRLTNELLDLSRLQSTDSLEHATIVDTGEIIDLAVDQARVAADAKGVRITTNAPRGMLVFGDAGLLLMAFHNLVSNAVNYSAEGSPIGVGARILDEAVEISVTDQGIGIAPEDTSRIFERFYRADPARSRRTGGSGLGLSIVKHIVENHGGDIRVWSRVGKGSTFTVRLPLVEDAERRDAYEFDDFGGAGGISGGDDPDSDGTTPAGGSTVGHH</sequence>
<dbReference type="InterPro" id="IPR050351">
    <property type="entry name" value="BphY/WalK/GraS-like"/>
</dbReference>
<keyword evidence="5" id="KW-0597">Phosphoprotein</keyword>
<dbReference type="EMBL" id="WBJY01000001">
    <property type="protein sequence ID" value="KAB1649406.1"/>
    <property type="molecule type" value="Genomic_DNA"/>
</dbReference>
<evidence type="ECO:0000256" key="6">
    <source>
        <dbReference type="ARBA" id="ARBA00022679"/>
    </source>
</evidence>
<accession>A0A6H9WKR7</accession>
<dbReference type="SUPFAM" id="SSF47384">
    <property type="entry name" value="Homodimeric domain of signal transducing histidine kinase"/>
    <property type="match status" value="1"/>
</dbReference>
<dbReference type="GO" id="GO:0005524">
    <property type="term" value="F:ATP binding"/>
    <property type="evidence" value="ECO:0007669"/>
    <property type="project" value="UniProtKB-KW"/>
</dbReference>
<dbReference type="InterPro" id="IPR004358">
    <property type="entry name" value="Sig_transdc_His_kin-like_C"/>
</dbReference>
<proteinExistence type="predicted"/>
<dbReference type="AlphaFoldDB" id="A0A6H9WKR7"/>
<dbReference type="CDD" id="cd00082">
    <property type="entry name" value="HisKA"/>
    <property type="match status" value="1"/>
</dbReference>
<dbReference type="EC" id="2.7.13.3" evidence="3"/>
<keyword evidence="10" id="KW-0902">Two-component regulatory system</keyword>
<name>A0A6H9WKR7_9MICO</name>
<evidence type="ECO:0000256" key="10">
    <source>
        <dbReference type="ARBA" id="ARBA00023012"/>
    </source>
</evidence>
<keyword evidence="11" id="KW-0472">Membrane</keyword>
<evidence type="ECO:0000256" key="8">
    <source>
        <dbReference type="ARBA" id="ARBA00022777"/>
    </source>
</evidence>
<keyword evidence="9" id="KW-0067">ATP-binding</keyword>
<dbReference type="InterPro" id="IPR036097">
    <property type="entry name" value="HisK_dim/P_sf"/>
</dbReference>
<comment type="catalytic activity">
    <reaction evidence="1">
        <text>ATP + protein L-histidine = ADP + protein N-phospho-L-histidine.</text>
        <dbReference type="EC" id="2.7.13.3"/>
    </reaction>
</comment>
<dbReference type="InterPro" id="IPR003661">
    <property type="entry name" value="HisK_dim/P_dom"/>
</dbReference>
<dbReference type="FunFam" id="1.10.287.130:FF:000008">
    <property type="entry name" value="Two-component sensor histidine kinase"/>
    <property type="match status" value="1"/>
</dbReference>
<dbReference type="GO" id="GO:0005886">
    <property type="term" value="C:plasma membrane"/>
    <property type="evidence" value="ECO:0007669"/>
    <property type="project" value="UniProtKB-SubCell"/>
</dbReference>
<keyword evidence="8 15" id="KW-0418">Kinase</keyword>
<dbReference type="InterPro" id="IPR003594">
    <property type="entry name" value="HATPase_dom"/>
</dbReference>
<dbReference type="SUPFAM" id="SSF55874">
    <property type="entry name" value="ATPase domain of HSP90 chaperone/DNA topoisomerase II/histidine kinase"/>
    <property type="match status" value="1"/>
</dbReference>
<evidence type="ECO:0000256" key="4">
    <source>
        <dbReference type="ARBA" id="ARBA00022475"/>
    </source>
</evidence>
<dbReference type="PANTHER" id="PTHR45453:SF1">
    <property type="entry name" value="PHOSPHATE REGULON SENSOR PROTEIN PHOR"/>
    <property type="match status" value="1"/>
</dbReference>
<protein>
    <recommendedName>
        <fullName evidence="12">Sensor-like histidine kinase SenX3</fullName>
        <ecNumber evidence="3">2.7.13.3</ecNumber>
    </recommendedName>
</protein>
<evidence type="ECO:0000256" key="5">
    <source>
        <dbReference type="ARBA" id="ARBA00022553"/>
    </source>
</evidence>
<organism evidence="15 16">
    <name type="scientific">Pseudoclavibacter endophyticus</name>
    <dbReference type="NCBI Taxonomy" id="1778590"/>
    <lineage>
        <taxon>Bacteria</taxon>
        <taxon>Bacillati</taxon>
        <taxon>Actinomycetota</taxon>
        <taxon>Actinomycetes</taxon>
        <taxon>Micrococcales</taxon>
        <taxon>Microbacteriaceae</taxon>
        <taxon>Pseudoclavibacter</taxon>
    </lineage>
</organism>
<dbReference type="SMART" id="SM00387">
    <property type="entry name" value="HATPase_c"/>
    <property type="match status" value="1"/>
</dbReference>
<dbReference type="RefSeq" id="WP_158027996.1">
    <property type="nucleotide sequence ID" value="NZ_BMHG01000001.1"/>
</dbReference>
<reference evidence="15 16" key="1">
    <citation type="submission" date="2019-09" db="EMBL/GenBank/DDBJ databases">
        <title>Phylogeny of genus Pseudoclavibacter and closely related genus.</title>
        <authorList>
            <person name="Li Y."/>
        </authorList>
    </citation>
    <scope>NUCLEOTIDE SEQUENCE [LARGE SCALE GENOMIC DNA]</scope>
    <source>
        <strain evidence="15 16">EGI 60007</strain>
    </source>
</reference>
<evidence type="ECO:0000256" key="11">
    <source>
        <dbReference type="ARBA" id="ARBA00023136"/>
    </source>
</evidence>
<dbReference type="SMART" id="SM00388">
    <property type="entry name" value="HisKA"/>
    <property type="match status" value="1"/>
</dbReference>
<dbReference type="PRINTS" id="PR00344">
    <property type="entry name" value="BCTRLSENSOR"/>
</dbReference>
<dbReference type="GO" id="GO:0004721">
    <property type="term" value="F:phosphoprotein phosphatase activity"/>
    <property type="evidence" value="ECO:0007669"/>
    <property type="project" value="TreeGrafter"/>
</dbReference>
<dbReference type="InterPro" id="IPR036890">
    <property type="entry name" value="HATPase_C_sf"/>
</dbReference>
<evidence type="ECO:0000313" key="15">
    <source>
        <dbReference type="EMBL" id="KAB1649406.1"/>
    </source>
</evidence>
<dbReference type="PROSITE" id="PS50109">
    <property type="entry name" value="HIS_KIN"/>
    <property type="match status" value="1"/>
</dbReference>
<dbReference type="InterPro" id="IPR005467">
    <property type="entry name" value="His_kinase_dom"/>
</dbReference>
<evidence type="ECO:0000256" key="1">
    <source>
        <dbReference type="ARBA" id="ARBA00000085"/>
    </source>
</evidence>
<evidence type="ECO:0000256" key="12">
    <source>
        <dbReference type="ARBA" id="ARBA00039401"/>
    </source>
</evidence>